<proteinExistence type="predicted"/>
<dbReference type="RefSeq" id="WP_109724988.1">
    <property type="nucleotide sequence ID" value="NZ_CACVSX010000085.1"/>
</dbReference>
<dbReference type="AlphaFoldDB" id="A0A315Y6V0"/>
<accession>A0A315Y6V0</accession>
<gene>
    <name evidence="1" type="ORF">IE37_00055</name>
</gene>
<reference evidence="1 2" key="1">
    <citation type="submission" date="2018-05" db="EMBL/GenBank/DDBJ databases">
        <title>The Hungate 1000. A catalogue of reference genomes from the rumen microbiome.</title>
        <authorList>
            <person name="Kelly W."/>
        </authorList>
    </citation>
    <scope>NUCLEOTIDE SEQUENCE [LARGE SCALE GENOMIC DNA]</scope>
    <source>
        <strain evidence="1 2">SAb67</strain>
    </source>
</reference>
<sequence>MDTDIDLYIDFIYHGFYKLADIEERFDEYQEMATEAAKDIGDDEVILFAIYAFDEDTQRFIYANFMLKRLTLEHYARVCERLSKFCRLFCIGNG</sequence>
<evidence type="ECO:0000313" key="1">
    <source>
        <dbReference type="EMBL" id="PWJ15164.1"/>
    </source>
</evidence>
<comment type="caution">
    <text evidence="1">The sequence shown here is derived from an EMBL/GenBank/DDBJ whole genome shotgun (WGS) entry which is preliminary data.</text>
</comment>
<name>A0A315Y6V0_RUMFL</name>
<organism evidence="1 2">
    <name type="scientific">Ruminococcus flavefaciens</name>
    <dbReference type="NCBI Taxonomy" id="1265"/>
    <lineage>
        <taxon>Bacteria</taxon>
        <taxon>Bacillati</taxon>
        <taxon>Bacillota</taxon>
        <taxon>Clostridia</taxon>
        <taxon>Eubacteriales</taxon>
        <taxon>Oscillospiraceae</taxon>
        <taxon>Ruminococcus</taxon>
    </lineage>
</organism>
<dbReference type="Proteomes" id="UP000245720">
    <property type="component" value="Unassembled WGS sequence"/>
</dbReference>
<dbReference type="STRING" id="1265.SAMN02910280_0736"/>
<dbReference type="OrthoDB" id="1822427at2"/>
<evidence type="ECO:0000313" key="2">
    <source>
        <dbReference type="Proteomes" id="UP000245720"/>
    </source>
</evidence>
<protein>
    <submittedName>
        <fullName evidence="1">Uncharacterized protein</fullName>
    </submittedName>
</protein>
<dbReference type="EMBL" id="QGDI01000001">
    <property type="protein sequence ID" value="PWJ15164.1"/>
    <property type="molecule type" value="Genomic_DNA"/>
</dbReference>